<feature type="signal peptide" evidence="2">
    <location>
        <begin position="1"/>
        <end position="19"/>
    </location>
</feature>
<dbReference type="InterPro" id="IPR022385">
    <property type="entry name" value="Rhs_assc_core"/>
</dbReference>
<dbReference type="NCBIfam" id="TIGR03696">
    <property type="entry name" value="Rhs_assc_core"/>
    <property type="match status" value="1"/>
</dbReference>
<evidence type="ECO:0000313" key="5">
    <source>
        <dbReference type="Proteomes" id="UP000321150"/>
    </source>
</evidence>
<feature type="region of interest" description="Disordered" evidence="1">
    <location>
        <begin position="772"/>
        <end position="791"/>
    </location>
</feature>
<dbReference type="InterPro" id="IPR050708">
    <property type="entry name" value="T6SS_VgrG/RHS"/>
</dbReference>
<dbReference type="InterPro" id="IPR045619">
    <property type="entry name" value="DUF6443"/>
</dbReference>
<name>A0A511Y4S2_9FLAO</name>
<evidence type="ECO:0000259" key="3">
    <source>
        <dbReference type="Pfam" id="PF20041"/>
    </source>
</evidence>
<comment type="caution">
    <text evidence="4">The sequence shown here is derived from an EMBL/GenBank/DDBJ whole genome shotgun (WGS) entry which is preliminary data.</text>
</comment>
<protein>
    <recommendedName>
        <fullName evidence="3">DUF6443 domain-containing protein</fullName>
    </recommendedName>
</protein>
<dbReference type="Gene3D" id="2.180.10.10">
    <property type="entry name" value="RHS repeat-associated core"/>
    <property type="match status" value="1"/>
</dbReference>
<dbReference type="EMBL" id="BJYI01000001">
    <property type="protein sequence ID" value="GEN70165.1"/>
    <property type="molecule type" value="Genomic_DNA"/>
</dbReference>
<dbReference type="PANTHER" id="PTHR32305:SF15">
    <property type="entry name" value="PROTEIN RHSA-RELATED"/>
    <property type="match status" value="1"/>
</dbReference>
<organism evidence="4 5">
    <name type="scientific">Chryseobacterium lathyri</name>
    <dbReference type="NCBI Taxonomy" id="395933"/>
    <lineage>
        <taxon>Bacteria</taxon>
        <taxon>Pseudomonadati</taxon>
        <taxon>Bacteroidota</taxon>
        <taxon>Flavobacteriia</taxon>
        <taxon>Flavobacteriales</taxon>
        <taxon>Weeksellaceae</taxon>
        <taxon>Chryseobacterium group</taxon>
        <taxon>Chryseobacterium</taxon>
    </lineage>
</organism>
<gene>
    <name evidence="4" type="ORF">CLA01_02370</name>
</gene>
<sequence length="1163" mass="130988">MQKILIPIGALLVTSLAHAQLSSTENYVYSKTYLDYNGTTPTKTSETVQYFDGLGRPKQIVNVKASPLGRDIVTHIEHDQFGRKVKDYLPVPQSQTLNGSIVPTPLANATQPGIYGSEKIYAEKILENSPLDRIQQQIQVGNDWTGKPINFDYDANIDSEVKRYIATSAGATSSAITLSGTYGASQLYKNTITDEDGNKTIEFKNGQGQVLLVRKVVSSTENADTYYVYNEYNQLAFVIPPKASATADLNTVLGSLCYMYRYDGRNRLVLKKLPGKGWEYMVYDKQDRLIMTQDAVMGAQKQWLFTKYDQFGRIAYTGIYTSAQAYGVAGRAAEQALADAKGSNNVTRTSTAGFTNSGLDVYYDNGSFSYPSSVTKLLSVNYYDTYPTGSPTVTNVFAQELLTDNPSNSRTTKGMLTASYVKNIEDDQWTKNFIWYDTKGRNIGSRSNNHLGGYTVVNHKLDFAGMVLQTNTYHKRLSTDAEKGIAEKFTYDHQNRLLTHTHQIGSNPVEYLAQNKYNELSQLESKKVGGVSLASPLQTIDYKYNIRGWMTNINDPANLGTDLFGYKINYNQVEGLEVPDASDTGLMVKPKYNGNIAEVSWKTLTQENEPLKRYGYVYDPINRLTAGFYQSSGNETGREYFEKLEYDLNGNITRLKRSEGLLPGSTTALMIDNLKYDYVGNQLTKVSEEQIGNSKGYPYVVTPTIIGYDLNGNMLNHKDKGISSIQYNYLNLPKQITQNAQVTNYVYRADGVKVKKLFGDIETNYLDGFQYKSTRPSEEGSGGGLTPEPDPNEVATIKLRIIPTSEGYYDVLSNSYIYNFTDHLGNVRLSYTDTNKDGIIQPRQYRVQQCDGPWDPWNPPNCIDYWTPGEIVEVNNYYPFGLMHNYTATTQNAYQYKYNGKELQETGMYDYGARFYMPDIGRWGVVDPLAEKHPELNPMMYAANNPIVFIDPDGRDWGITQTYDKKTNTTHYQITFTGAVLNSSSNKKIDMKKFASTVQSQTEAIFNKIDNNPNITVSANINIRTIDDKEDLKSTDTLIEIKDSSSKEFDVYKDKKTDVVGRAMNGKEIYVNEKYINDLMSGENSKTLPHEIGHTGGLQHPAMATRETLFDLPETFSTLKSNFMIQGAIRKPTGLNVHQINRMYRLYKAGKLNNRKIEPRLEK</sequence>
<evidence type="ECO:0000256" key="1">
    <source>
        <dbReference type="SAM" id="MobiDB-lite"/>
    </source>
</evidence>
<dbReference type="RefSeq" id="WP_111957888.1">
    <property type="nucleotide sequence ID" value="NZ_BJYI01000001.1"/>
</dbReference>
<feature type="chain" id="PRO_5021815590" description="DUF6443 domain-containing protein" evidence="2">
    <location>
        <begin position="20"/>
        <end position="1163"/>
    </location>
</feature>
<evidence type="ECO:0000313" key="4">
    <source>
        <dbReference type="EMBL" id="GEN70165.1"/>
    </source>
</evidence>
<dbReference type="Pfam" id="PF20041">
    <property type="entry name" value="DUF6443"/>
    <property type="match status" value="1"/>
</dbReference>
<keyword evidence="2" id="KW-0732">Signal</keyword>
<dbReference type="OrthoDB" id="2972467at2"/>
<reference evidence="4 5" key="1">
    <citation type="submission" date="2019-07" db="EMBL/GenBank/DDBJ databases">
        <title>Whole genome shotgun sequence of Chryseobacterium lathyri NBRC 105250.</title>
        <authorList>
            <person name="Hosoyama A."/>
            <person name="Uohara A."/>
            <person name="Ohji S."/>
            <person name="Ichikawa N."/>
        </authorList>
    </citation>
    <scope>NUCLEOTIDE SEQUENCE [LARGE SCALE GENOMIC DNA]</scope>
    <source>
        <strain evidence="4 5">NBRC 105250</strain>
    </source>
</reference>
<feature type="domain" description="DUF6443" evidence="3">
    <location>
        <begin position="31"/>
        <end position="148"/>
    </location>
</feature>
<dbReference type="PANTHER" id="PTHR32305">
    <property type="match status" value="1"/>
</dbReference>
<evidence type="ECO:0000256" key="2">
    <source>
        <dbReference type="SAM" id="SignalP"/>
    </source>
</evidence>
<dbReference type="AlphaFoldDB" id="A0A511Y4S2"/>
<accession>A0A511Y4S2</accession>
<proteinExistence type="predicted"/>
<dbReference type="Proteomes" id="UP000321150">
    <property type="component" value="Unassembled WGS sequence"/>
</dbReference>